<sequence length="327" mass="37049">MASIEDVAAKAKVSVTTVSRATNNHPYVSEKTKKKIFKAMEELNYYPNNIAQQLRGQKTKMIGVMISYITNPFFAHLVDAIEKKAMELGYHIVILQTQGHEKLEDFYIDLVPKKQLDGIIITNLETVTPKVQSLIDEGKLVLCNRYIGTEKLPVIHIDEYESSYKGTKFLIEKGHKRIGYCTGDVCHPYDRRFKGFLAALKEQNIPFIQEDFFEKTLGIDGGRMMLRELKKRGTNRPTAIFSNGDEVAAGIISEARRLEISVPHDIAVLGFDDHPIASITYPEITTIKQPIEQMGICSILRLTAQIEQREIPKVPKLQTEIIIRDSV</sequence>
<dbReference type="EMBL" id="AZHO01000038">
    <property type="protein sequence ID" value="KMT57848.1"/>
    <property type="molecule type" value="Genomic_DNA"/>
</dbReference>
<dbReference type="CDD" id="cd01392">
    <property type="entry name" value="HTH_LacI"/>
    <property type="match status" value="1"/>
</dbReference>
<keyword evidence="1" id="KW-0805">Transcription regulation</keyword>
<evidence type="ECO:0000256" key="3">
    <source>
        <dbReference type="ARBA" id="ARBA00023163"/>
    </source>
</evidence>
<dbReference type="Pfam" id="PF00356">
    <property type="entry name" value="LacI"/>
    <property type="match status" value="1"/>
</dbReference>
<organism evidence="5 6">
    <name type="scientific">Listeria fleischmannii 1991</name>
    <dbReference type="NCBI Taxonomy" id="1430899"/>
    <lineage>
        <taxon>Bacteria</taxon>
        <taxon>Bacillati</taxon>
        <taxon>Bacillota</taxon>
        <taxon>Bacilli</taxon>
        <taxon>Bacillales</taxon>
        <taxon>Listeriaceae</taxon>
        <taxon>Listeria</taxon>
    </lineage>
</organism>
<dbReference type="Gene3D" id="1.10.260.40">
    <property type="entry name" value="lambda repressor-like DNA-binding domains"/>
    <property type="match status" value="1"/>
</dbReference>
<dbReference type="SUPFAM" id="SSF53822">
    <property type="entry name" value="Periplasmic binding protein-like I"/>
    <property type="match status" value="1"/>
</dbReference>
<dbReference type="SMART" id="SM00354">
    <property type="entry name" value="HTH_LACI"/>
    <property type="match status" value="1"/>
</dbReference>
<keyword evidence="3" id="KW-0804">Transcription</keyword>
<name>A0A0J8GAL4_9LIST</name>
<reference evidence="5 6" key="1">
    <citation type="journal article" date="2015" name="Genome Biol. Evol.">
        <title>Comparative Genomics of Listeria Sensu Lato: Genus-Wide Differences in Evolutionary Dynamics and the Progressive Gain of Complex, Potentially Pathogenicity-Related Traits through Lateral Gene Transfer.</title>
        <authorList>
            <person name="Chiara M."/>
            <person name="Caruso M."/>
            <person name="D'Erchia A.M."/>
            <person name="Manzari C."/>
            <person name="Fraccalvieri R."/>
            <person name="Goffredo E."/>
            <person name="Latorre L."/>
            <person name="Miccolupo A."/>
            <person name="Padalino I."/>
            <person name="Santagada G."/>
            <person name="Chiocco D."/>
            <person name="Pesole G."/>
            <person name="Horner D.S."/>
            <person name="Parisi A."/>
        </authorList>
    </citation>
    <scope>NUCLEOTIDE SEQUENCE [LARGE SCALE GENOMIC DNA]</scope>
    <source>
        <strain evidence="5 6">1991</strain>
    </source>
</reference>
<accession>A0A0J8GAL4</accession>
<feature type="domain" description="HTH lacI-type" evidence="4">
    <location>
        <begin position="2"/>
        <end position="56"/>
    </location>
</feature>
<dbReference type="InterPro" id="IPR046335">
    <property type="entry name" value="LacI/GalR-like_sensor"/>
</dbReference>
<dbReference type="AlphaFoldDB" id="A0A0J8GAL4"/>
<dbReference type="SUPFAM" id="SSF47413">
    <property type="entry name" value="lambda repressor-like DNA-binding domains"/>
    <property type="match status" value="1"/>
</dbReference>
<dbReference type="InterPro" id="IPR010982">
    <property type="entry name" value="Lambda_DNA-bd_dom_sf"/>
</dbReference>
<dbReference type="GO" id="GO:0000976">
    <property type="term" value="F:transcription cis-regulatory region binding"/>
    <property type="evidence" value="ECO:0007669"/>
    <property type="project" value="TreeGrafter"/>
</dbReference>
<dbReference type="PANTHER" id="PTHR30146">
    <property type="entry name" value="LACI-RELATED TRANSCRIPTIONAL REPRESSOR"/>
    <property type="match status" value="1"/>
</dbReference>
<keyword evidence="2" id="KW-0238">DNA-binding</keyword>
<dbReference type="InterPro" id="IPR000843">
    <property type="entry name" value="HTH_LacI"/>
</dbReference>
<evidence type="ECO:0000256" key="2">
    <source>
        <dbReference type="ARBA" id="ARBA00023125"/>
    </source>
</evidence>
<evidence type="ECO:0000313" key="5">
    <source>
        <dbReference type="EMBL" id="KMT57848.1"/>
    </source>
</evidence>
<dbReference type="OrthoDB" id="9798934at2"/>
<dbReference type="InterPro" id="IPR028082">
    <property type="entry name" value="Peripla_BP_I"/>
</dbReference>
<evidence type="ECO:0000313" key="6">
    <source>
        <dbReference type="Proteomes" id="UP000052258"/>
    </source>
</evidence>
<dbReference type="PROSITE" id="PS50932">
    <property type="entry name" value="HTH_LACI_2"/>
    <property type="match status" value="1"/>
</dbReference>
<proteinExistence type="predicted"/>
<dbReference type="GO" id="GO:0003700">
    <property type="term" value="F:DNA-binding transcription factor activity"/>
    <property type="evidence" value="ECO:0007669"/>
    <property type="project" value="TreeGrafter"/>
</dbReference>
<dbReference type="RefSeq" id="WP_059140228.1">
    <property type="nucleotide sequence ID" value="NZ_KQ130623.1"/>
</dbReference>
<comment type="caution">
    <text evidence="5">The sequence shown here is derived from an EMBL/GenBank/DDBJ whole genome shotgun (WGS) entry which is preliminary data.</text>
</comment>
<protein>
    <recommendedName>
        <fullName evidence="4">HTH lacI-type domain-containing protein</fullName>
    </recommendedName>
</protein>
<keyword evidence="6" id="KW-1185">Reference proteome</keyword>
<dbReference type="Proteomes" id="UP000052258">
    <property type="component" value="Unassembled WGS sequence"/>
</dbReference>
<dbReference type="Gene3D" id="3.40.50.2300">
    <property type="match status" value="2"/>
</dbReference>
<evidence type="ECO:0000256" key="1">
    <source>
        <dbReference type="ARBA" id="ARBA00023015"/>
    </source>
</evidence>
<dbReference type="PANTHER" id="PTHR30146:SF136">
    <property type="entry name" value="NTD BIOSYNTHESIS OPERON REGULATOR NTDR"/>
    <property type="match status" value="1"/>
</dbReference>
<dbReference type="Pfam" id="PF13377">
    <property type="entry name" value="Peripla_BP_3"/>
    <property type="match status" value="1"/>
</dbReference>
<dbReference type="PATRIC" id="fig|1430899.3.peg.2597"/>
<evidence type="ECO:0000259" key="4">
    <source>
        <dbReference type="PROSITE" id="PS50932"/>
    </source>
</evidence>
<gene>
    <name evidence="5" type="ORF">X560_2546</name>
</gene>